<dbReference type="InterPro" id="IPR043129">
    <property type="entry name" value="ATPase_NBD"/>
</dbReference>
<dbReference type="EMBL" id="BARS01003577">
    <property type="protein sequence ID" value="GAF84374.1"/>
    <property type="molecule type" value="Genomic_DNA"/>
</dbReference>
<sequence length="453" mass="49576">HNILGCFSVSVENTEGQKLQELGRLIAEGCTERNLGFSEVAVALDCAMFTQHNVHSEFSDPKQIAATIRFDAEEALAMDITDLAIAFKVTPSDQAGSKLAVFTAQQKQLSDIILSLQSNNIDPITIEPDVNCLSRFILQNISLPQDLYSLFGILSGTSGYFIAFAKLQETPALRTFLVSPTQNRSELLAREAMLTTALGGTDGPINCIKVFDSTGSVNHQQLGEKLGIEAGSVDLVASVTASPETLADCADPVDFAIAYGAALSHSEKARSVNFRSDFMPYQGKKVRLQKAMKFLSVSVTVLMLAVGLYFQLQLLQKNKYRNQLRRKFEQEYSAVMLGKKPPPKSNPVKKLASELRRIRDVKSGQLSITGEESISAKLMLVLEAFNKCAAQTNLKIDKISITDKNITIGGDTSSRKNTLTLLKAIKDKMVISSERHDSKSGRDTFSITIVPKK</sequence>
<evidence type="ECO:0000313" key="2">
    <source>
        <dbReference type="EMBL" id="GAF84374.1"/>
    </source>
</evidence>
<evidence type="ECO:0008006" key="3">
    <source>
        <dbReference type="Google" id="ProtNLM"/>
    </source>
</evidence>
<dbReference type="Gene3D" id="3.30.420.380">
    <property type="match status" value="1"/>
</dbReference>
<keyword evidence="1" id="KW-1133">Transmembrane helix</keyword>
<dbReference type="SUPFAM" id="SSF53067">
    <property type="entry name" value="Actin-like ATPase domain"/>
    <property type="match status" value="1"/>
</dbReference>
<protein>
    <recommendedName>
        <fullName evidence="3">GspL periplasmic domain-containing protein</fullName>
    </recommendedName>
</protein>
<comment type="caution">
    <text evidence="2">The sequence shown here is derived from an EMBL/GenBank/DDBJ whole genome shotgun (WGS) entry which is preliminary data.</text>
</comment>
<evidence type="ECO:0000256" key="1">
    <source>
        <dbReference type="SAM" id="Phobius"/>
    </source>
</evidence>
<gene>
    <name evidence="2" type="ORF">S01H1_06937</name>
</gene>
<keyword evidence="1" id="KW-0472">Membrane</keyword>
<dbReference type="AlphaFoldDB" id="X0STQ6"/>
<organism evidence="2">
    <name type="scientific">marine sediment metagenome</name>
    <dbReference type="NCBI Taxonomy" id="412755"/>
    <lineage>
        <taxon>unclassified sequences</taxon>
        <taxon>metagenomes</taxon>
        <taxon>ecological metagenomes</taxon>
    </lineage>
</organism>
<feature type="transmembrane region" description="Helical" evidence="1">
    <location>
        <begin position="294"/>
        <end position="312"/>
    </location>
</feature>
<feature type="non-terminal residue" evidence="2">
    <location>
        <position position="1"/>
    </location>
</feature>
<reference evidence="2" key="1">
    <citation type="journal article" date="2014" name="Front. Microbiol.">
        <title>High frequency of phylogenetically diverse reductive dehalogenase-homologous genes in deep subseafloor sedimentary metagenomes.</title>
        <authorList>
            <person name="Kawai M."/>
            <person name="Futagami T."/>
            <person name="Toyoda A."/>
            <person name="Takaki Y."/>
            <person name="Nishi S."/>
            <person name="Hori S."/>
            <person name="Arai W."/>
            <person name="Tsubouchi T."/>
            <person name="Morono Y."/>
            <person name="Uchiyama I."/>
            <person name="Ito T."/>
            <person name="Fujiyama A."/>
            <person name="Inagaki F."/>
            <person name="Takami H."/>
        </authorList>
    </citation>
    <scope>NUCLEOTIDE SEQUENCE</scope>
    <source>
        <strain evidence="2">Expedition CK06-06</strain>
    </source>
</reference>
<keyword evidence="1" id="KW-0812">Transmembrane</keyword>
<name>X0STQ6_9ZZZZ</name>
<accession>X0STQ6</accession>
<proteinExistence type="predicted"/>